<keyword evidence="4" id="KW-1185">Reference proteome</keyword>
<dbReference type="AlphaFoldDB" id="A0A941IWR0"/>
<reference evidence="3" key="2">
    <citation type="submission" date="2021-04" db="EMBL/GenBank/DDBJ databases">
        <authorList>
            <person name="Zhang T."/>
            <person name="Zhang Y."/>
            <person name="Lu D."/>
            <person name="Zuo D."/>
            <person name="Du Z."/>
        </authorList>
    </citation>
    <scope>NUCLEOTIDE SEQUENCE</scope>
    <source>
        <strain evidence="3">JR1</strain>
    </source>
</reference>
<dbReference type="Proteomes" id="UP000679220">
    <property type="component" value="Unassembled WGS sequence"/>
</dbReference>
<dbReference type="InterPro" id="IPR029044">
    <property type="entry name" value="Nucleotide-diphossugar_trans"/>
</dbReference>
<gene>
    <name evidence="3" type="ORF">KDU71_03510</name>
</gene>
<keyword evidence="1" id="KW-1133">Transmembrane helix</keyword>
<dbReference type="GO" id="GO:0016757">
    <property type="term" value="F:glycosyltransferase activity"/>
    <property type="evidence" value="ECO:0007669"/>
    <property type="project" value="UniProtKB-KW"/>
</dbReference>
<dbReference type="EMBL" id="JAGTAR010000003">
    <property type="protein sequence ID" value="MBR8534614.1"/>
    <property type="molecule type" value="Genomic_DNA"/>
</dbReference>
<dbReference type="EC" id="2.4.-.-" evidence="3"/>
<dbReference type="Gene3D" id="3.90.550.10">
    <property type="entry name" value="Spore Coat Polysaccharide Biosynthesis Protein SpsA, Chain A"/>
    <property type="match status" value="1"/>
</dbReference>
<feature type="transmembrane region" description="Helical" evidence="1">
    <location>
        <begin position="252"/>
        <end position="274"/>
    </location>
</feature>
<dbReference type="InterPro" id="IPR050834">
    <property type="entry name" value="Glycosyltransf_2"/>
</dbReference>
<dbReference type="PANTHER" id="PTHR43685">
    <property type="entry name" value="GLYCOSYLTRANSFERASE"/>
    <property type="match status" value="1"/>
</dbReference>
<keyword evidence="1" id="KW-0472">Membrane</keyword>
<organism evidence="3 4">
    <name type="scientific">Carboxylicivirga sediminis</name>
    <dbReference type="NCBI Taxonomy" id="2006564"/>
    <lineage>
        <taxon>Bacteria</taxon>
        <taxon>Pseudomonadati</taxon>
        <taxon>Bacteroidota</taxon>
        <taxon>Bacteroidia</taxon>
        <taxon>Marinilabiliales</taxon>
        <taxon>Marinilabiliaceae</taxon>
        <taxon>Carboxylicivirga</taxon>
    </lineage>
</organism>
<evidence type="ECO:0000313" key="3">
    <source>
        <dbReference type="EMBL" id="MBR8534614.1"/>
    </source>
</evidence>
<accession>A0A941IWR0</accession>
<sequence length="331" mass="37448">MQFSVIIPIYNRPDEIVELLESLTLQSAKSVFEVIIVEDGSSTPCKEVIEPYFSQLNLHYYTQSNQGPGMARNHGAAKAIGEYLIFFDSDCIIPSNYFNHVIEHLEIQPLDCLGGPDRSHPFFTPIQKAISYSMTSPITTGGIRGGSRKMDKFYPRSFNLGIRKTAFEAIGGFADMRFGEDLDLSMRTMNSGYKVGLIKEAYVYHKRRTHFKAFFKQVFNSGIARIDLSLLHPGTLKPVHLLPSVFTIGYPLLLALAFIWSSWFSLLFLLFPAIIYLDAQLRTKSFLVAILSTWASLIQLTGYGTGFLKAFWVRIVKKKGAFHNFAKSFYD</sequence>
<keyword evidence="3" id="KW-0328">Glycosyltransferase</keyword>
<dbReference type="PANTHER" id="PTHR43685:SF2">
    <property type="entry name" value="GLYCOSYLTRANSFERASE 2-LIKE DOMAIN-CONTAINING PROTEIN"/>
    <property type="match status" value="1"/>
</dbReference>
<dbReference type="Pfam" id="PF00535">
    <property type="entry name" value="Glycos_transf_2"/>
    <property type="match status" value="1"/>
</dbReference>
<proteinExistence type="predicted"/>
<keyword evidence="1" id="KW-0812">Transmembrane</keyword>
<protein>
    <submittedName>
        <fullName evidence="3">Glycosyltransferase</fullName>
        <ecNumber evidence="3">2.4.-.-</ecNumber>
    </submittedName>
</protein>
<keyword evidence="3" id="KW-0808">Transferase</keyword>
<feature type="domain" description="Glycosyltransferase 2-like" evidence="2">
    <location>
        <begin position="4"/>
        <end position="168"/>
    </location>
</feature>
<dbReference type="RefSeq" id="WP_212188514.1">
    <property type="nucleotide sequence ID" value="NZ_JAGTAR010000003.1"/>
</dbReference>
<feature type="transmembrane region" description="Helical" evidence="1">
    <location>
        <begin position="286"/>
        <end position="308"/>
    </location>
</feature>
<dbReference type="SUPFAM" id="SSF53448">
    <property type="entry name" value="Nucleotide-diphospho-sugar transferases"/>
    <property type="match status" value="1"/>
</dbReference>
<reference evidence="3" key="1">
    <citation type="journal article" date="2018" name="Int. J. Syst. Evol. Microbiol.">
        <title>Carboxylicivirga sediminis sp. nov., isolated from coastal sediment.</title>
        <authorList>
            <person name="Wang F.Q."/>
            <person name="Ren L.H."/>
            <person name="Zou R.J."/>
            <person name="Sun Y.Z."/>
            <person name="Liu X.J."/>
            <person name="Jiang F."/>
            <person name="Liu L.J."/>
        </authorList>
    </citation>
    <scope>NUCLEOTIDE SEQUENCE</scope>
    <source>
        <strain evidence="3">JR1</strain>
    </source>
</reference>
<dbReference type="InterPro" id="IPR001173">
    <property type="entry name" value="Glyco_trans_2-like"/>
</dbReference>
<evidence type="ECO:0000313" key="4">
    <source>
        <dbReference type="Proteomes" id="UP000679220"/>
    </source>
</evidence>
<comment type="caution">
    <text evidence="3">The sequence shown here is derived from an EMBL/GenBank/DDBJ whole genome shotgun (WGS) entry which is preliminary data.</text>
</comment>
<evidence type="ECO:0000259" key="2">
    <source>
        <dbReference type="Pfam" id="PF00535"/>
    </source>
</evidence>
<evidence type="ECO:0000256" key="1">
    <source>
        <dbReference type="SAM" id="Phobius"/>
    </source>
</evidence>
<name>A0A941IWR0_9BACT</name>